<evidence type="ECO:0000313" key="3">
    <source>
        <dbReference type="Proteomes" id="UP001151516"/>
    </source>
</evidence>
<keyword evidence="3" id="KW-1185">Reference proteome</keyword>
<feature type="region of interest" description="Disordered" evidence="1">
    <location>
        <begin position="77"/>
        <end position="165"/>
    </location>
</feature>
<dbReference type="Proteomes" id="UP001151516">
    <property type="component" value="Unassembled WGS sequence"/>
</dbReference>
<evidence type="ECO:0000313" key="2">
    <source>
        <dbReference type="EMBL" id="KAJ2688339.1"/>
    </source>
</evidence>
<protein>
    <recommendedName>
        <fullName evidence="4">Zinc-ribbon 15 domain-containing protein</fullName>
    </recommendedName>
</protein>
<dbReference type="PANTHER" id="PTHR28139:SF1">
    <property type="entry name" value="UPF0768 PROTEIN YBL029C-A"/>
    <property type="match status" value="1"/>
</dbReference>
<reference evidence="2" key="1">
    <citation type="submission" date="2022-07" db="EMBL/GenBank/DDBJ databases">
        <title>Phylogenomic reconstructions and comparative analyses of Kickxellomycotina fungi.</title>
        <authorList>
            <person name="Reynolds N.K."/>
            <person name="Stajich J.E."/>
            <person name="Barry K."/>
            <person name="Grigoriev I.V."/>
            <person name="Crous P."/>
            <person name="Smith M.E."/>
        </authorList>
    </citation>
    <scope>NUCLEOTIDE SEQUENCE</scope>
    <source>
        <strain evidence="2">CBS 109367</strain>
    </source>
</reference>
<dbReference type="PANTHER" id="PTHR28139">
    <property type="entry name" value="UPF0768 PROTEIN YBL029C-A"/>
    <property type="match status" value="1"/>
</dbReference>
<feature type="compositionally biased region" description="Polar residues" evidence="1">
    <location>
        <begin position="115"/>
        <end position="125"/>
    </location>
</feature>
<organism evidence="2 3">
    <name type="scientific">Coemansia spiralis</name>
    <dbReference type="NCBI Taxonomy" id="417178"/>
    <lineage>
        <taxon>Eukaryota</taxon>
        <taxon>Fungi</taxon>
        <taxon>Fungi incertae sedis</taxon>
        <taxon>Zoopagomycota</taxon>
        <taxon>Kickxellomycotina</taxon>
        <taxon>Kickxellomycetes</taxon>
        <taxon>Kickxellales</taxon>
        <taxon>Kickxellaceae</taxon>
        <taxon>Coemansia</taxon>
    </lineage>
</organism>
<proteinExistence type="predicted"/>
<dbReference type="OrthoDB" id="5545479at2759"/>
<feature type="compositionally biased region" description="Low complexity" evidence="1">
    <location>
        <begin position="135"/>
        <end position="153"/>
    </location>
</feature>
<dbReference type="AlphaFoldDB" id="A0A9W8GKG6"/>
<name>A0A9W8GKG6_9FUNG</name>
<evidence type="ECO:0000256" key="1">
    <source>
        <dbReference type="SAM" id="MobiDB-lite"/>
    </source>
</evidence>
<dbReference type="EMBL" id="JANBTX010000049">
    <property type="protein sequence ID" value="KAJ2688339.1"/>
    <property type="molecule type" value="Genomic_DNA"/>
</dbReference>
<comment type="caution">
    <text evidence="2">The sequence shown here is derived from an EMBL/GenBank/DDBJ whole genome shotgun (WGS) entry which is preliminary data.</text>
</comment>
<accession>A0A9W8GKG6</accession>
<sequence length="165" mass="18719">MCDFIFIPILCGTWNQIHSLGPETMRCPRCHNNAIQSIKRRTWMTLYCVPIVPVSRNRQLLHCSICRWEGVPVARVQDGEEPRSNHRHMQTSPTRQDETREVYIPDSGIQPRPPQFQTVAYTENDYQAPPPPYSKNPNPSSSNQKSTKNTRNSGSAAVAAATQND</sequence>
<evidence type="ECO:0008006" key="4">
    <source>
        <dbReference type="Google" id="ProtNLM"/>
    </source>
</evidence>
<gene>
    <name evidence="2" type="ORF">IWW39_002302</name>
</gene>